<comment type="caution">
    <text evidence="1">The sequence shown here is derived from an EMBL/GenBank/DDBJ whole genome shotgun (WGS) entry which is preliminary data.</text>
</comment>
<proteinExistence type="predicted"/>
<dbReference type="EMBL" id="MUGV01000009">
    <property type="protein sequence ID" value="OXA81090.1"/>
    <property type="molecule type" value="Genomic_DNA"/>
</dbReference>
<keyword evidence="2" id="KW-1185">Reference proteome</keyword>
<name>A0ABX4BV31_FLAFR</name>
<gene>
    <name evidence="1" type="ORF">B0A65_04925</name>
</gene>
<accession>A0ABX4BV31</accession>
<sequence>MMIRIKFAIAQQNIMIRDKKHITESNPTLIFSLSIANKIRIDKANANRILIELFLSFCIM</sequence>
<reference evidence="1 2" key="1">
    <citation type="submission" date="2016-11" db="EMBL/GenBank/DDBJ databases">
        <title>Whole genomes of Flavobacteriaceae.</title>
        <authorList>
            <person name="Stine C."/>
            <person name="Li C."/>
            <person name="Tadesse D."/>
        </authorList>
    </citation>
    <scope>NUCLEOTIDE SEQUENCE [LARGE SCALE GENOMIC DNA]</scope>
    <source>
        <strain evidence="1 2">DSM 15937</strain>
    </source>
</reference>
<organism evidence="1 2">
    <name type="scientific">Flavobacterium frigidimaris</name>
    <dbReference type="NCBI Taxonomy" id="262320"/>
    <lineage>
        <taxon>Bacteria</taxon>
        <taxon>Pseudomonadati</taxon>
        <taxon>Bacteroidota</taxon>
        <taxon>Flavobacteriia</taxon>
        <taxon>Flavobacteriales</taxon>
        <taxon>Flavobacteriaceae</taxon>
        <taxon>Flavobacterium</taxon>
    </lineage>
</organism>
<evidence type="ECO:0000313" key="1">
    <source>
        <dbReference type="EMBL" id="OXA81090.1"/>
    </source>
</evidence>
<protein>
    <submittedName>
        <fullName evidence="1">Uncharacterized protein</fullName>
    </submittedName>
</protein>
<evidence type="ECO:0000313" key="2">
    <source>
        <dbReference type="Proteomes" id="UP000198382"/>
    </source>
</evidence>
<dbReference type="Proteomes" id="UP000198382">
    <property type="component" value="Unassembled WGS sequence"/>
</dbReference>